<dbReference type="CDD" id="cd21437">
    <property type="entry name" value="zf-HIT_ZNHIT1_like"/>
    <property type="match status" value="1"/>
</dbReference>
<gene>
    <name evidence="7" type="ORF">QR680_017195</name>
</gene>
<reference evidence="7" key="1">
    <citation type="submission" date="2023-06" db="EMBL/GenBank/DDBJ databases">
        <title>Genomic analysis of the entomopathogenic nematode Steinernema hermaphroditum.</title>
        <authorList>
            <person name="Schwarz E.M."/>
            <person name="Heppert J.K."/>
            <person name="Baniya A."/>
            <person name="Schwartz H.T."/>
            <person name="Tan C.-H."/>
            <person name="Antoshechkin I."/>
            <person name="Sternberg P.W."/>
            <person name="Goodrich-Blair H."/>
            <person name="Dillman A.R."/>
        </authorList>
    </citation>
    <scope>NUCLEOTIDE SEQUENCE</scope>
    <source>
        <strain evidence="7">PS9179</strain>
        <tissue evidence="7">Whole animal</tissue>
    </source>
</reference>
<sequence>MPSLRRVVGGPASSDWVGKERRSAFGHCGAESPREWLPIDSQVGRLFSALQASGFVSGRLAVAEQHKVLDAEQRARRLNRQLENLDKDNFQEDPHAHLQWHKKIPKFDDEEIPGQNQKKARKRPAGNDLNDSAPGVKRRKKIRGEYAKQRFRKNFAQLVEEASLRSSTPEMGKSVYEAAEVPPSRIPPRQFCPPCGLYAKYKCIRCGTCYCSIRCRDIHTDTREKMV</sequence>
<evidence type="ECO:0000313" key="8">
    <source>
        <dbReference type="Proteomes" id="UP001175271"/>
    </source>
</evidence>
<evidence type="ECO:0000256" key="4">
    <source>
        <dbReference type="SAM" id="Coils"/>
    </source>
</evidence>
<protein>
    <recommendedName>
        <fullName evidence="6">HIT-type domain-containing protein</fullName>
    </recommendedName>
</protein>
<dbReference type="AlphaFoldDB" id="A0AA39HEN6"/>
<dbReference type="SUPFAM" id="SSF144232">
    <property type="entry name" value="HIT/MYND zinc finger-like"/>
    <property type="match status" value="1"/>
</dbReference>
<evidence type="ECO:0000259" key="6">
    <source>
        <dbReference type="Pfam" id="PF04438"/>
    </source>
</evidence>
<dbReference type="InterPro" id="IPR039723">
    <property type="entry name" value="Vps71/ZNHIT1"/>
</dbReference>
<dbReference type="Proteomes" id="UP001175271">
    <property type="component" value="Unassembled WGS sequence"/>
</dbReference>
<evidence type="ECO:0000256" key="3">
    <source>
        <dbReference type="ARBA" id="ARBA00022833"/>
    </source>
</evidence>
<feature type="region of interest" description="Disordered" evidence="5">
    <location>
        <begin position="104"/>
        <end position="140"/>
    </location>
</feature>
<dbReference type="InterPro" id="IPR007529">
    <property type="entry name" value="Znf_HIT"/>
</dbReference>
<name>A0AA39HEN6_9BILA</name>
<feature type="coiled-coil region" evidence="4">
    <location>
        <begin position="61"/>
        <end position="88"/>
    </location>
</feature>
<evidence type="ECO:0000313" key="7">
    <source>
        <dbReference type="EMBL" id="KAK0403919.1"/>
    </source>
</evidence>
<feature type="domain" description="HIT-type" evidence="6">
    <location>
        <begin position="188"/>
        <end position="215"/>
    </location>
</feature>
<evidence type="ECO:0000256" key="5">
    <source>
        <dbReference type="SAM" id="MobiDB-lite"/>
    </source>
</evidence>
<evidence type="ECO:0000256" key="2">
    <source>
        <dbReference type="ARBA" id="ARBA00022771"/>
    </source>
</evidence>
<keyword evidence="2" id="KW-0863">Zinc-finger</keyword>
<dbReference type="EMBL" id="JAUCMV010000004">
    <property type="protein sequence ID" value="KAK0403919.1"/>
    <property type="molecule type" value="Genomic_DNA"/>
</dbReference>
<keyword evidence="8" id="KW-1185">Reference proteome</keyword>
<dbReference type="GO" id="GO:0006338">
    <property type="term" value="P:chromatin remodeling"/>
    <property type="evidence" value="ECO:0007669"/>
    <property type="project" value="InterPro"/>
</dbReference>
<dbReference type="PANTHER" id="PTHR13093">
    <property type="entry name" value="ZINC FINGER HIT DOMAIN CONTAINING PROTEIN 1"/>
    <property type="match status" value="1"/>
</dbReference>
<dbReference type="GO" id="GO:0008270">
    <property type="term" value="F:zinc ion binding"/>
    <property type="evidence" value="ECO:0007669"/>
    <property type="project" value="UniProtKB-KW"/>
</dbReference>
<proteinExistence type="predicted"/>
<accession>A0AA39HEN6</accession>
<organism evidence="7 8">
    <name type="scientific">Steinernema hermaphroditum</name>
    <dbReference type="NCBI Taxonomy" id="289476"/>
    <lineage>
        <taxon>Eukaryota</taxon>
        <taxon>Metazoa</taxon>
        <taxon>Ecdysozoa</taxon>
        <taxon>Nematoda</taxon>
        <taxon>Chromadorea</taxon>
        <taxon>Rhabditida</taxon>
        <taxon>Tylenchina</taxon>
        <taxon>Panagrolaimomorpha</taxon>
        <taxon>Strongyloidoidea</taxon>
        <taxon>Steinernematidae</taxon>
        <taxon>Steinernema</taxon>
    </lineage>
</organism>
<dbReference type="Pfam" id="PF04438">
    <property type="entry name" value="zf-HIT"/>
    <property type="match status" value="1"/>
</dbReference>
<keyword evidence="3" id="KW-0862">Zinc</keyword>
<evidence type="ECO:0000256" key="1">
    <source>
        <dbReference type="ARBA" id="ARBA00022723"/>
    </source>
</evidence>
<comment type="caution">
    <text evidence="7">The sequence shown here is derived from an EMBL/GenBank/DDBJ whole genome shotgun (WGS) entry which is preliminary data.</text>
</comment>
<keyword evidence="4" id="KW-0175">Coiled coil</keyword>
<keyword evidence="1" id="KW-0479">Metal-binding</keyword>